<keyword evidence="1 5" id="KW-0489">Methyltransferase</keyword>
<dbReference type="Pfam" id="PF00891">
    <property type="entry name" value="Methyltransf_2"/>
    <property type="match status" value="1"/>
</dbReference>
<dbReference type="InterPro" id="IPR029063">
    <property type="entry name" value="SAM-dependent_MTases_sf"/>
</dbReference>
<dbReference type="InterPro" id="IPR036390">
    <property type="entry name" value="WH_DNA-bd_sf"/>
</dbReference>
<evidence type="ECO:0000259" key="4">
    <source>
        <dbReference type="Pfam" id="PF00891"/>
    </source>
</evidence>
<dbReference type="InterPro" id="IPR036388">
    <property type="entry name" value="WH-like_DNA-bd_sf"/>
</dbReference>
<keyword evidence="3" id="KW-0949">S-adenosyl-L-methionine</keyword>
<organism evidence="5 6">
    <name type="scientific">Talaromyces stipitatus (strain ATCC 10500 / CBS 375.48 / QM 6759 / NRRL 1006)</name>
    <name type="common">Penicillium stipitatum</name>
    <dbReference type="NCBI Taxonomy" id="441959"/>
    <lineage>
        <taxon>Eukaryota</taxon>
        <taxon>Fungi</taxon>
        <taxon>Dikarya</taxon>
        <taxon>Ascomycota</taxon>
        <taxon>Pezizomycotina</taxon>
        <taxon>Eurotiomycetes</taxon>
        <taxon>Eurotiomycetidae</taxon>
        <taxon>Eurotiales</taxon>
        <taxon>Trichocomaceae</taxon>
        <taxon>Talaromyces</taxon>
        <taxon>Talaromyces sect. Talaromyces</taxon>
    </lineage>
</organism>
<dbReference type="PhylomeDB" id="B8M007"/>
<dbReference type="AlphaFoldDB" id="B8M007"/>
<evidence type="ECO:0000313" key="6">
    <source>
        <dbReference type="Proteomes" id="UP000001745"/>
    </source>
</evidence>
<dbReference type="SUPFAM" id="SSF46785">
    <property type="entry name" value="Winged helix' DNA-binding domain"/>
    <property type="match status" value="1"/>
</dbReference>
<name>B8M007_TALSN</name>
<dbReference type="Proteomes" id="UP000001745">
    <property type="component" value="Unassembled WGS sequence"/>
</dbReference>
<proteinExistence type="predicted"/>
<dbReference type="PROSITE" id="PS51683">
    <property type="entry name" value="SAM_OMT_II"/>
    <property type="match status" value="1"/>
</dbReference>
<evidence type="ECO:0000313" key="5">
    <source>
        <dbReference type="EMBL" id="EED20939.1"/>
    </source>
</evidence>
<dbReference type="PANTHER" id="PTHR43712">
    <property type="entry name" value="PUTATIVE (AFU_ORTHOLOGUE AFUA_4G14580)-RELATED"/>
    <property type="match status" value="1"/>
</dbReference>
<dbReference type="HOGENOM" id="CLU_005533_5_0_1"/>
<dbReference type="GeneID" id="8104810"/>
<dbReference type="SUPFAM" id="SSF53335">
    <property type="entry name" value="S-adenosyl-L-methionine-dependent methyltransferases"/>
    <property type="match status" value="1"/>
</dbReference>
<dbReference type="RefSeq" id="XP_002477902.1">
    <property type="nucleotide sequence ID" value="XM_002477857.1"/>
</dbReference>
<dbReference type="OMA" id="HEMAKDN"/>
<dbReference type="OrthoDB" id="1535081at2759"/>
<dbReference type="GO" id="GO:0032259">
    <property type="term" value="P:methylation"/>
    <property type="evidence" value="ECO:0007669"/>
    <property type="project" value="UniProtKB-KW"/>
</dbReference>
<dbReference type="InterPro" id="IPR001077">
    <property type="entry name" value="COMT_C"/>
</dbReference>
<dbReference type="Gene3D" id="1.10.10.10">
    <property type="entry name" value="Winged helix-like DNA-binding domain superfamily/Winged helix DNA-binding domain"/>
    <property type="match status" value="1"/>
</dbReference>
<dbReference type="InParanoid" id="B8M007"/>
<dbReference type="InterPro" id="IPR016461">
    <property type="entry name" value="COMT-like"/>
</dbReference>
<protein>
    <submittedName>
        <fullName evidence="5">Hydroxyindole O-methyltransferase, putative</fullName>
    </submittedName>
</protein>
<dbReference type="PANTHER" id="PTHR43712:SF17">
    <property type="entry name" value="O-METHYLTRANSFERASE"/>
    <property type="match status" value="1"/>
</dbReference>
<dbReference type="GO" id="GO:0008171">
    <property type="term" value="F:O-methyltransferase activity"/>
    <property type="evidence" value="ECO:0007669"/>
    <property type="project" value="InterPro"/>
</dbReference>
<dbReference type="EMBL" id="EQ962653">
    <property type="protein sequence ID" value="EED20939.1"/>
    <property type="molecule type" value="Genomic_DNA"/>
</dbReference>
<dbReference type="eggNOG" id="KOG3178">
    <property type="taxonomic scope" value="Eukaryota"/>
</dbReference>
<evidence type="ECO:0000256" key="3">
    <source>
        <dbReference type="ARBA" id="ARBA00022691"/>
    </source>
</evidence>
<sequence length="431" mass="47676">MAQDHFDHTSQLDGVAIQAGDGPSVKSLIGEMISYSDSPGNERHRLSLLRLARALVQALETPRETVLRLCWAEPTLYGAIITAIDCGIFSTMGKNPDSPISVIQLSEATQTDPALLGRIMKHLAAMGVVQERAVDVYFPTSLSLTLALPKYADGFTCMAEGAMRAIYKLPAYFQSVGYRNPDDATAGPFQFAYGTSQHWFSWASDHPAVCQQFNNHMSAYHQGRPSWMDLDFYPVEEALLTGAKSDSDAVLLVDVGGGLGHDLAEFHRKHPFAPGRLIVQDKGDVIQPISGNLGKVEAMAHDFFTEQPIKGLTPIRSLLQLRDLTVPGARAYYLHSVLHDWPDHECHLILKRIAAAMTPGYSKLLINENVVPDLGADWQITGLDLMLMTLVSARERRENEWRQLLEMAGFRIVNIWSHVNGVESLIECQLA</sequence>
<dbReference type="VEuPathDB" id="FungiDB:TSTA_081720"/>
<keyword evidence="2 5" id="KW-0808">Transferase</keyword>
<accession>B8M007</accession>
<evidence type="ECO:0000256" key="2">
    <source>
        <dbReference type="ARBA" id="ARBA00022679"/>
    </source>
</evidence>
<evidence type="ECO:0000256" key="1">
    <source>
        <dbReference type="ARBA" id="ARBA00022603"/>
    </source>
</evidence>
<keyword evidence="6" id="KW-1185">Reference proteome</keyword>
<gene>
    <name evidence="5" type="ORF">TSTA_081720</name>
</gene>
<feature type="domain" description="O-methyltransferase C-terminal" evidence="4">
    <location>
        <begin position="189"/>
        <end position="411"/>
    </location>
</feature>
<dbReference type="GO" id="GO:0046983">
    <property type="term" value="F:protein dimerization activity"/>
    <property type="evidence" value="ECO:0007669"/>
    <property type="project" value="InterPro"/>
</dbReference>
<dbReference type="Gene3D" id="3.40.50.150">
    <property type="entry name" value="Vaccinia Virus protein VP39"/>
    <property type="match status" value="1"/>
</dbReference>
<reference evidence="6" key="1">
    <citation type="journal article" date="2015" name="Genome Announc.">
        <title>Genome sequence of the AIDS-associated pathogen Penicillium marneffei (ATCC18224) and its near taxonomic relative Talaromyces stipitatus (ATCC10500).</title>
        <authorList>
            <person name="Nierman W.C."/>
            <person name="Fedorova-Abrams N.D."/>
            <person name="Andrianopoulos A."/>
        </authorList>
    </citation>
    <scope>NUCLEOTIDE SEQUENCE [LARGE SCALE GENOMIC DNA]</scope>
    <source>
        <strain evidence="6">ATCC 10500 / CBS 375.48 / QM 6759 / NRRL 1006</strain>
    </source>
</reference>